<keyword evidence="5" id="KW-0560">Oxidoreductase</keyword>
<keyword evidence="9" id="KW-1185">Reference proteome</keyword>
<comment type="subcellular location">
    <subcellularLocation>
        <location evidence="1">Cytoplasm</location>
    </subcellularLocation>
</comment>
<evidence type="ECO:0000256" key="2">
    <source>
        <dbReference type="ARBA" id="ARBA00006484"/>
    </source>
</evidence>
<dbReference type="PRINTS" id="PR00080">
    <property type="entry name" value="SDRFAMILY"/>
</dbReference>
<sequence>MNYAIITGGSKGLGAAIVKQLLQEPIHIFSVARTNNPEMTLFSESTDAIFEDVPFDLSETEKIPEVVQNIFKKINLERAERIFLINNAGVITPIKPIQNADPLEISRNISINLTAPLIFSSCFIKQTEKYKLDKRIINISSGASRSPIYGWSSYGSSKAGVNLFSQTVAIEQKQQPFPVQVCAFAPGIIDTGMQEEIRSTDKTDFTELARFQAYKAEGHLMAANRVAKVISDLLYANDFPNGEVVSIQQYT</sequence>
<dbReference type="OrthoDB" id="9794387at2"/>
<evidence type="ECO:0000313" key="10">
    <source>
        <dbReference type="Proteomes" id="UP000297014"/>
    </source>
</evidence>
<evidence type="ECO:0000256" key="3">
    <source>
        <dbReference type="ARBA" id="ARBA00022490"/>
    </source>
</evidence>
<proteinExistence type="inferred from homology"/>
<dbReference type="InterPro" id="IPR002347">
    <property type="entry name" value="SDR_fam"/>
</dbReference>
<comment type="similarity">
    <text evidence="2 6">Belongs to the short-chain dehydrogenases/reductases (SDR) family.</text>
</comment>
<organism evidence="7 9">
    <name type="scientific">Alkalihalobacillus alcalophilus ATCC 27647 = CGMCC 1.3604</name>
    <dbReference type="NCBI Taxonomy" id="1218173"/>
    <lineage>
        <taxon>Bacteria</taxon>
        <taxon>Bacillati</taxon>
        <taxon>Bacillota</taxon>
        <taxon>Bacilli</taxon>
        <taxon>Bacillales</taxon>
        <taxon>Bacillaceae</taxon>
        <taxon>Alkalihalobacillus</taxon>
    </lineage>
</organism>
<dbReference type="AlphaFoldDB" id="A0A094YW24"/>
<dbReference type="EMBL" id="ALPT02000023">
    <property type="protein sequence ID" value="KGA97707.1"/>
    <property type="molecule type" value="Genomic_DNA"/>
</dbReference>
<comment type="caution">
    <text evidence="7">The sequence shown here is derived from an EMBL/GenBank/DDBJ whole genome shotgun (WGS) entry which is preliminary data.</text>
</comment>
<keyword evidence="4" id="KW-0521">NADP</keyword>
<dbReference type="eggNOG" id="COG1028">
    <property type="taxonomic scope" value="Bacteria"/>
</dbReference>
<dbReference type="PRINTS" id="PR00081">
    <property type="entry name" value="GDHRDH"/>
</dbReference>
<evidence type="ECO:0000313" key="8">
    <source>
        <dbReference type="EMBL" id="THG91259.1"/>
    </source>
</evidence>
<name>A0A094YW24_ALKAL</name>
<dbReference type="RefSeq" id="WP_003322947.1">
    <property type="nucleotide sequence ID" value="NZ_ALPT02000023.1"/>
</dbReference>
<dbReference type="Gene3D" id="3.40.50.720">
    <property type="entry name" value="NAD(P)-binding Rossmann-like Domain"/>
    <property type="match status" value="1"/>
</dbReference>
<dbReference type="Pfam" id="PF00106">
    <property type="entry name" value="adh_short"/>
    <property type="match status" value="1"/>
</dbReference>
<protein>
    <submittedName>
        <fullName evidence="7">Short-chain dehydrogenase</fullName>
    </submittedName>
</protein>
<dbReference type="PROSITE" id="PS00061">
    <property type="entry name" value="ADH_SHORT"/>
    <property type="match status" value="1"/>
</dbReference>
<dbReference type="NCBIfam" id="NF005381">
    <property type="entry name" value="PRK06924.1"/>
    <property type="match status" value="1"/>
</dbReference>
<reference evidence="8 10" key="2">
    <citation type="submission" date="2014-01" db="EMBL/GenBank/DDBJ databases">
        <title>Draft genome sequencing of Bacillus alcalophilus CGMCC 1.3604.</title>
        <authorList>
            <person name="Yang J."/>
            <person name="Diao L."/>
            <person name="Yang S."/>
        </authorList>
    </citation>
    <scope>NUCLEOTIDE SEQUENCE [LARGE SCALE GENOMIC DNA]</scope>
    <source>
        <strain evidence="8 10">CGMCC 1.3604</strain>
    </source>
</reference>
<dbReference type="InterPro" id="IPR020904">
    <property type="entry name" value="Sc_DH/Rdtase_CS"/>
</dbReference>
<gene>
    <name evidence="8" type="ORF">AJ85_05900</name>
    <name evidence="7" type="ORF">BALCAV_0208735</name>
</gene>
<dbReference type="InterPro" id="IPR036291">
    <property type="entry name" value="NAD(P)-bd_dom_sf"/>
</dbReference>
<evidence type="ECO:0000256" key="4">
    <source>
        <dbReference type="ARBA" id="ARBA00022857"/>
    </source>
</evidence>
<dbReference type="STRING" id="1218173.BALCAV_0208735"/>
<evidence type="ECO:0000256" key="6">
    <source>
        <dbReference type="RuleBase" id="RU000363"/>
    </source>
</evidence>
<dbReference type="Proteomes" id="UP000002754">
    <property type="component" value="Unassembled WGS sequence"/>
</dbReference>
<dbReference type="GO" id="GO:0004757">
    <property type="term" value="F:sepiapterin reductase (NADP+) activity"/>
    <property type="evidence" value="ECO:0007669"/>
    <property type="project" value="TreeGrafter"/>
</dbReference>
<dbReference type="PANTHER" id="PTHR44085:SF2">
    <property type="entry name" value="SEPIAPTERIN REDUCTASE"/>
    <property type="match status" value="1"/>
</dbReference>
<dbReference type="Proteomes" id="UP000297014">
    <property type="component" value="Unassembled WGS sequence"/>
</dbReference>
<dbReference type="EMBL" id="JALP01000079">
    <property type="protein sequence ID" value="THG91259.1"/>
    <property type="molecule type" value="Genomic_DNA"/>
</dbReference>
<dbReference type="GO" id="GO:0006729">
    <property type="term" value="P:tetrahydrobiopterin biosynthetic process"/>
    <property type="evidence" value="ECO:0007669"/>
    <property type="project" value="TreeGrafter"/>
</dbReference>
<dbReference type="InterPro" id="IPR051721">
    <property type="entry name" value="Biopterin_syn/organic_redct"/>
</dbReference>
<dbReference type="PANTHER" id="PTHR44085">
    <property type="entry name" value="SEPIAPTERIN REDUCTASE"/>
    <property type="match status" value="1"/>
</dbReference>
<accession>A0A094YW24</accession>
<dbReference type="GO" id="GO:0005737">
    <property type="term" value="C:cytoplasm"/>
    <property type="evidence" value="ECO:0007669"/>
    <property type="project" value="UniProtKB-SubCell"/>
</dbReference>
<reference evidence="7 9" key="1">
    <citation type="journal article" date="2014" name="Genome Announc.">
        <title>Draft Genome Sequence of Bacillus alcalophilus AV1934, a Classic Alkaliphile Isolated from Human Feces in 1934.</title>
        <authorList>
            <person name="Attie O."/>
            <person name="Jayaprakash A."/>
            <person name="Shah H."/>
            <person name="Paulsen I.T."/>
            <person name="Morino M."/>
            <person name="Takahashi Y."/>
            <person name="Narumi I."/>
            <person name="Sachidanandam R."/>
            <person name="Satoh K."/>
            <person name="Ito M."/>
            <person name="Krulwich T.A."/>
        </authorList>
    </citation>
    <scope>NUCLEOTIDE SEQUENCE [LARGE SCALE GENOMIC DNA]</scope>
    <source>
        <strain evidence="7 9">AV1934</strain>
    </source>
</reference>
<keyword evidence="3" id="KW-0963">Cytoplasm</keyword>
<evidence type="ECO:0000256" key="5">
    <source>
        <dbReference type="ARBA" id="ARBA00023002"/>
    </source>
</evidence>
<dbReference type="SUPFAM" id="SSF51735">
    <property type="entry name" value="NAD(P)-binding Rossmann-fold domains"/>
    <property type="match status" value="1"/>
</dbReference>
<evidence type="ECO:0000313" key="9">
    <source>
        <dbReference type="Proteomes" id="UP000002754"/>
    </source>
</evidence>
<evidence type="ECO:0000256" key="1">
    <source>
        <dbReference type="ARBA" id="ARBA00004496"/>
    </source>
</evidence>
<evidence type="ECO:0000313" key="7">
    <source>
        <dbReference type="EMBL" id="KGA97707.1"/>
    </source>
</evidence>